<proteinExistence type="predicted"/>
<dbReference type="Gene3D" id="3.40.50.300">
    <property type="entry name" value="P-loop containing nucleotide triphosphate hydrolases"/>
    <property type="match status" value="1"/>
</dbReference>
<dbReference type="Proteomes" id="UP000019225">
    <property type="component" value="Chromosome"/>
</dbReference>
<keyword evidence="3" id="KW-1185">Reference proteome</keyword>
<name>W5W7Q2_9PSEU</name>
<reference evidence="2 3" key="1">
    <citation type="journal article" date="2014" name="BMC Genomics">
        <title>Complete genome sequence of producer of the glycopeptide antibiotic Aculeximycin Kutzneria albida DSM 43870T, a representative of minor genus of Pseudonocardiaceae.</title>
        <authorList>
            <person name="Rebets Y."/>
            <person name="Tokovenko B."/>
            <person name="Lushchyk I."/>
            <person name="Ruckert C."/>
            <person name="Zaburannyi N."/>
            <person name="Bechthold A."/>
            <person name="Kalinowski J."/>
            <person name="Luzhetskyy A."/>
        </authorList>
    </citation>
    <scope>NUCLEOTIDE SEQUENCE [LARGE SCALE GENOMIC DNA]</scope>
    <source>
        <strain evidence="2">DSM 43870</strain>
    </source>
</reference>
<dbReference type="PANTHER" id="PTHR43581:SF2">
    <property type="entry name" value="EXCINUCLEASE ATPASE SUBUNIT"/>
    <property type="match status" value="1"/>
</dbReference>
<organism evidence="2 3">
    <name type="scientific">Kutzneria albida DSM 43870</name>
    <dbReference type="NCBI Taxonomy" id="1449976"/>
    <lineage>
        <taxon>Bacteria</taxon>
        <taxon>Bacillati</taxon>
        <taxon>Actinomycetota</taxon>
        <taxon>Actinomycetes</taxon>
        <taxon>Pseudonocardiales</taxon>
        <taxon>Pseudonocardiaceae</taxon>
        <taxon>Kutzneria</taxon>
    </lineage>
</organism>
<dbReference type="eggNOG" id="COG3950">
    <property type="taxonomic scope" value="Bacteria"/>
</dbReference>
<feature type="domain" description="ATPase AAA-type core" evidence="1">
    <location>
        <begin position="27"/>
        <end position="387"/>
    </location>
</feature>
<dbReference type="InterPro" id="IPR003959">
    <property type="entry name" value="ATPase_AAA_core"/>
</dbReference>
<dbReference type="InterPro" id="IPR051396">
    <property type="entry name" value="Bact_Antivir_Def_Nuclease"/>
</dbReference>
<evidence type="ECO:0000259" key="1">
    <source>
        <dbReference type="Pfam" id="PF13304"/>
    </source>
</evidence>
<dbReference type="SUPFAM" id="SSF52540">
    <property type="entry name" value="P-loop containing nucleoside triphosphate hydrolases"/>
    <property type="match status" value="1"/>
</dbReference>
<dbReference type="PANTHER" id="PTHR43581">
    <property type="entry name" value="ATP/GTP PHOSPHATASE"/>
    <property type="match status" value="1"/>
</dbReference>
<dbReference type="HOGENOM" id="CLU_033692_0_0_11"/>
<dbReference type="KEGG" id="kal:KALB_870"/>
<evidence type="ECO:0000313" key="3">
    <source>
        <dbReference type="Proteomes" id="UP000019225"/>
    </source>
</evidence>
<accession>W5W7Q2</accession>
<gene>
    <name evidence="2" type="ORF">KALB_870</name>
</gene>
<dbReference type="AlphaFoldDB" id="W5W7Q2"/>
<evidence type="ECO:0000313" key="2">
    <source>
        <dbReference type="EMBL" id="AHH94244.1"/>
    </source>
</evidence>
<dbReference type="GO" id="GO:0016887">
    <property type="term" value="F:ATP hydrolysis activity"/>
    <property type="evidence" value="ECO:0007669"/>
    <property type="project" value="InterPro"/>
</dbReference>
<dbReference type="InterPro" id="IPR027417">
    <property type="entry name" value="P-loop_NTPase"/>
</dbReference>
<dbReference type="GO" id="GO:0005524">
    <property type="term" value="F:ATP binding"/>
    <property type="evidence" value="ECO:0007669"/>
    <property type="project" value="InterPro"/>
</dbReference>
<sequence>MANLTKVEIENLAGRKTLLKLQLNADVNVFWGPNGCGKTSLLKIIHSALWNQAVELARVPFKKATLEFFDNRDGQSFTRKLHKYNSLGAGANVAGISDDELATDVAERLNSDLLGEEVEKLKWTTTPHLRRGIPEFPHTYLPTSRIASSRLPQDRFRAGPGSRPERIDMQDEAAFDRMFAEAIRRIWSMYSHRELVKISEIQERGIIDILRAVIEREDFQNLGGQVLDSTRVAKAVTGFFQSGRFKISPDTLEKLLDNYSHDPVLQRVVAQITEIHRESETAQEPTRKIQELLQDLFTGNKTVEFNQRRLSVRSGTTPIALEYLSSGEKQIMRLLLECLAAGNNPVIVDEPEISLHPDWQLRLIESMRLVNPQAQLIVATHSPEVMARLDDSKVFEL</sequence>
<protein>
    <recommendedName>
        <fullName evidence="1">ATPase AAA-type core domain-containing protein</fullName>
    </recommendedName>
</protein>
<dbReference type="Pfam" id="PF13304">
    <property type="entry name" value="AAA_21"/>
    <property type="match status" value="1"/>
</dbReference>
<dbReference type="STRING" id="1449976.KALB_870"/>
<dbReference type="EMBL" id="CP007155">
    <property type="protein sequence ID" value="AHH94244.1"/>
    <property type="molecule type" value="Genomic_DNA"/>
</dbReference>